<evidence type="ECO:0000313" key="3">
    <source>
        <dbReference type="Proteomes" id="UP000192610"/>
    </source>
</evidence>
<organism evidence="2 3">
    <name type="scientific">Niastella yeongjuensis</name>
    <dbReference type="NCBI Taxonomy" id="354355"/>
    <lineage>
        <taxon>Bacteria</taxon>
        <taxon>Pseudomonadati</taxon>
        <taxon>Bacteroidota</taxon>
        <taxon>Chitinophagia</taxon>
        <taxon>Chitinophagales</taxon>
        <taxon>Chitinophagaceae</taxon>
        <taxon>Niastella</taxon>
    </lineage>
</organism>
<dbReference type="RefSeq" id="WP_090519527.1">
    <property type="nucleotide sequence ID" value="NZ_FOCZ01000007.1"/>
</dbReference>
<evidence type="ECO:0000313" key="2">
    <source>
        <dbReference type="EMBL" id="OQP41023.1"/>
    </source>
</evidence>
<sequence>MTNRLLAVVLCMLVSATVFAHKSPSSRNPNKAPHRDWQTVLTRNKVGKKYVFDRSRKGQYNQTELTYLGKIKTNDGRTFKVVTSTVFYGNSPAATNKVVVFNNKNQYVGKYMFGADFNLPRKIVNNQLVFDQKDTGGLCDPTVVNRISFEDGLPKQMFVECRNKQGELYSFSD</sequence>
<comment type="caution">
    <text evidence="2">The sequence shown here is derived from an EMBL/GenBank/DDBJ whole genome shotgun (WGS) entry which is preliminary data.</text>
</comment>
<dbReference type="OrthoDB" id="676503at2"/>
<accession>A0A1V9E4G9</accession>
<feature type="signal peptide" evidence="1">
    <location>
        <begin position="1"/>
        <end position="20"/>
    </location>
</feature>
<protein>
    <submittedName>
        <fullName evidence="2">Uncharacterized protein</fullName>
    </submittedName>
</protein>
<dbReference type="AlphaFoldDB" id="A0A1V9E4G9"/>
<keyword evidence="3" id="KW-1185">Reference proteome</keyword>
<reference evidence="3" key="1">
    <citation type="submission" date="2016-04" db="EMBL/GenBank/DDBJ databases">
        <authorList>
            <person name="Chen L."/>
            <person name="Zhuang W."/>
            <person name="Wang G."/>
        </authorList>
    </citation>
    <scope>NUCLEOTIDE SEQUENCE [LARGE SCALE GENOMIC DNA]</scope>
    <source>
        <strain evidence="3">17621</strain>
    </source>
</reference>
<name>A0A1V9E4G9_9BACT</name>
<evidence type="ECO:0000256" key="1">
    <source>
        <dbReference type="SAM" id="SignalP"/>
    </source>
</evidence>
<gene>
    <name evidence="2" type="ORF">A4H97_15600</name>
</gene>
<dbReference type="EMBL" id="LVXG01000067">
    <property type="protein sequence ID" value="OQP41023.1"/>
    <property type="molecule type" value="Genomic_DNA"/>
</dbReference>
<feature type="chain" id="PRO_5010739874" evidence="1">
    <location>
        <begin position="21"/>
        <end position="173"/>
    </location>
</feature>
<dbReference type="Proteomes" id="UP000192610">
    <property type="component" value="Unassembled WGS sequence"/>
</dbReference>
<keyword evidence="1" id="KW-0732">Signal</keyword>
<proteinExistence type="predicted"/>